<keyword evidence="4" id="KW-1185">Reference proteome</keyword>
<feature type="compositionally biased region" description="Basic and acidic residues" evidence="1">
    <location>
        <begin position="103"/>
        <end position="123"/>
    </location>
</feature>
<sequence>SSQSRDVLVASAAPAVTPLDSPSSAAVSAFERNQLVMLQQTHFHSPFLLLVFVFVGLLSALHQNHRFAAAAEVVLGNQKSAEMNGLAPEEKPAVDDVNGTRYVSDESSERQVRRGSDPIHNKC</sequence>
<evidence type="ECO:0000313" key="4">
    <source>
        <dbReference type="Proteomes" id="UP000015453"/>
    </source>
</evidence>
<dbReference type="AlphaFoldDB" id="S8DYX3"/>
<organism evidence="3 4">
    <name type="scientific">Genlisea aurea</name>
    <dbReference type="NCBI Taxonomy" id="192259"/>
    <lineage>
        <taxon>Eukaryota</taxon>
        <taxon>Viridiplantae</taxon>
        <taxon>Streptophyta</taxon>
        <taxon>Embryophyta</taxon>
        <taxon>Tracheophyta</taxon>
        <taxon>Spermatophyta</taxon>
        <taxon>Magnoliopsida</taxon>
        <taxon>eudicotyledons</taxon>
        <taxon>Gunneridae</taxon>
        <taxon>Pentapetalae</taxon>
        <taxon>asterids</taxon>
        <taxon>lamiids</taxon>
        <taxon>Lamiales</taxon>
        <taxon>Lentibulariaceae</taxon>
        <taxon>Genlisea</taxon>
    </lineage>
</organism>
<accession>S8DYX3</accession>
<keyword evidence="2" id="KW-0812">Transmembrane</keyword>
<evidence type="ECO:0000256" key="1">
    <source>
        <dbReference type="SAM" id="MobiDB-lite"/>
    </source>
</evidence>
<reference evidence="3 4" key="1">
    <citation type="journal article" date="2013" name="BMC Genomics">
        <title>The miniature genome of a carnivorous plant Genlisea aurea contains a low number of genes and short non-coding sequences.</title>
        <authorList>
            <person name="Leushkin E.V."/>
            <person name="Sutormin R.A."/>
            <person name="Nabieva E.R."/>
            <person name="Penin A.A."/>
            <person name="Kondrashov A.S."/>
            <person name="Logacheva M.D."/>
        </authorList>
    </citation>
    <scope>NUCLEOTIDE SEQUENCE [LARGE SCALE GENOMIC DNA]</scope>
</reference>
<feature type="transmembrane region" description="Helical" evidence="2">
    <location>
        <begin position="41"/>
        <end position="61"/>
    </location>
</feature>
<proteinExistence type="predicted"/>
<keyword evidence="2" id="KW-1133">Transmembrane helix</keyword>
<dbReference type="EMBL" id="AUSU01004343">
    <property type="protein sequence ID" value="EPS65252.1"/>
    <property type="molecule type" value="Genomic_DNA"/>
</dbReference>
<dbReference type="OrthoDB" id="1702020at2759"/>
<evidence type="ECO:0000313" key="3">
    <source>
        <dbReference type="EMBL" id="EPS65252.1"/>
    </source>
</evidence>
<keyword evidence="2" id="KW-0472">Membrane</keyword>
<feature type="region of interest" description="Disordered" evidence="1">
    <location>
        <begin position="83"/>
        <end position="123"/>
    </location>
</feature>
<comment type="caution">
    <text evidence="3">The sequence shown here is derived from an EMBL/GenBank/DDBJ whole genome shotgun (WGS) entry which is preliminary data.</text>
</comment>
<dbReference type="Proteomes" id="UP000015453">
    <property type="component" value="Unassembled WGS sequence"/>
</dbReference>
<name>S8DYX3_9LAMI</name>
<protein>
    <submittedName>
        <fullName evidence="3">Uncharacterized protein</fullName>
    </submittedName>
</protein>
<feature type="non-terminal residue" evidence="3">
    <location>
        <position position="1"/>
    </location>
</feature>
<evidence type="ECO:0000256" key="2">
    <source>
        <dbReference type="SAM" id="Phobius"/>
    </source>
</evidence>
<gene>
    <name evidence="3" type="ORF">M569_09528</name>
</gene>